<dbReference type="EMBL" id="CP154858">
    <property type="protein sequence ID" value="XDT70869.1"/>
    <property type="molecule type" value="Genomic_DNA"/>
</dbReference>
<dbReference type="RefSeq" id="WP_369599910.1">
    <property type="nucleotide sequence ID" value="NZ_CP154858.1"/>
</dbReference>
<name>A0AB39URB8_9GAMM</name>
<sequence>MYSIKELIGVLAGGLVMLGLAGQAAAESLALDFAGAQGGLDARWAPMTFEKIPRHTRYRLVTEDAGGILEAEAEASASGLRYALNVGLTPESTLSWRWKVSGVLARGDVSRRDGDDYPARIYVTFDFDEGLLSWGERMKLRAARMIYGKDLPFAAINYIWASKAKKGLIVPNPYTDRVRMIVVDSGTAEAGQWRSHRRNLMADFEAAFGFRPRGLTGVAVMTDTDNTGERATAWYTGLQLENITLNTSSKVEAK</sequence>
<reference evidence="1" key="1">
    <citation type="submission" date="2024-05" db="EMBL/GenBank/DDBJ databases">
        <title>Genome sequencing of novel strain.</title>
        <authorList>
            <person name="Ganbat D."/>
            <person name="Ganbat S."/>
            <person name="Lee S.-J."/>
        </authorList>
    </citation>
    <scope>NUCLEOTIDE SEQUENCE</scope>
    <source>
        <strain evidence="1">SMD15-11</strain>
    </source>
</reference>
<proteinExistence type="predicted"/>
<dbReference type="KEGG" id="tcd:AAIA72_08575"/>
<dbReference type="AlphaFoldDB" id="A0AB39URB8"/>
<protein>
    <submittedName>
        <fullName evidence="1">DUF3047 domain-containing protein</fullName>
    </submittedName>
</protein>
<gene>
    <name evidence="1" type="ORF">AAIA72_08575</name>
</gene>
<dbReference type="Pfam" id="PF11249">
    <property type="entry name" value="DUF3047"/>
    <property type="match status" value="1"/>
</dbReference>
<evidence type="ECO:0000313" key="1">
    <source>
        <dbReference type="EMBL" id="XDT70869.1"/>
    </source>
</evidence>
<organism evidence="1">
    <name type="scientific">Thermohahella caldifontis</name>
    <dbReference type="NCBI Taxonomy" id="3142973"/>
    <lineage>
        <taxon>Bacteria</taxon>
        <taxon>Pseudomonadati</taxon>
        <taxon>Pseudomonadota</taxon>
        <taxon>Gammaproteobacteria</taxon>
        <taxon>Oceanospirillales</taxon>
        <taxon>Hahellaceae</taxon>
        <taxon>Thermohahella</taxon>
    </lineage>
</organism>
<accession>A0AB39URB8</accession>
<dbReference type="InterPro" id="IPR021409">
    <property type="entry name" value="DUF3047"/>
</dbReference>